<comment type="caution">
    <text evidence="9">The sequence shown here is derived from an EMBL/GenBank/DDBJ whole genome shotgun (WGS) entry which is preliminary data.</text>
</comment>
<dbReference type="PANTHER" id="PTHR47019">
    <property type="entry name" value="LIPID II FLIPPASE MURJ"/>
    <property type="match status" value="1"/>
</dbReference>
<dbReference type="InterPro" id="IPR004268">
    <property type="entry name" value="MurJ"/>
</dbReference>
<dbReference type="GO" id="GO:0034204">
    <property type="term" value="P:lipid translocation"/>
    <property type="evidence" value="ECO:0007669"/>
    <property type="project" value="TreeGrafter"/>
</dbReference>
<dbReference type="GO" id="GO:0009252">
    <property type="term" value="P:peptidoglycan biosynthetic process"/>
    <property type="evidence" value="ECO:0007669"/>
    <property type="project" value="UniProtKB-KW"/>
</dbReference>
<keyword evidence="10" id="KW-1185">Reference proteome</keyword>
<dbReference type="InterPro" id="IPR051050">
    <property type="entry name" value="Lipid_II_flippase_MurJ/MviN"/>
</dbReference>
<proteinExistence type="predicted"/>
<sequence length="346" mass="37858">VIIVSIYLSTVLGPYTLPIGAVLAMLIQLIFYISFVRRTNFKYIKYIDLKDDNLKKLLYLLGPVLIGVAVNQINALLDTTLASTLVSGSIPALTYANRLNGFVLGIFIASVVSVVYPMLSKLSAEENSDKFIAAVTSSVNIIIVLIVPISVGSIVLAHPIVRILFERGAFNAHATDMTAIALVFYSVGMLGFGLRDILGKIFYSLKDTKTPMRNGIVSVVINIILNLILIRYMGHAGLAFATSISSLVCIVIMFISLKKRMGYFGQDKIIRATIKSIIAAVIMGVFVYFTYNGLMDMFGTLVIEESNIVLVSILVGAIVYGLLITLFKVNEVNMIINLAKKKLKIK</sequence>
<feature type="transmembrane region" description="Helical" evidence="8">
    <location>
        <begin position="215"/>
        <end position="232"/>
    </location>
</feature>
<feature type="transmembrane region" description="Helical" evidence="8">
    <location>
        <begin position="97"/>
        <end position="119"/>
    </location>
</feature>
<evidence type="ECO:0000256" key="8">
    <source>
        <dbReference type="SAM" id="Phobius"/>
    </source>
</evidence>
<keyword evidence="4" id="KW-0133">Cell shape</keyword>
<evidence type="ECO:0000313" key="9">
    <source>
        <dbReference type="EMBL" id="RDY25413.1"/>
    </source>
</evidence>
<feature type="transmembrane region" description="Helical" evidence="8">
    <location>
        <begin position="177"/>
        <end position="194"/>
    </location>
</feature>
<evidence type="ECO:0000256" key="4">
    <source>
        <dbReference type="ARBA" id="ARBA00022960"/>
    </source>
</evidence>
<evidence type="ECO:0000256" key="5">
    <source>
        <dbReference type="ARBA" id="ARBA00022984"/>
    </source>
</evidence>
<reference evidence="9 10" key="1">
    <citation type="journal article" date="2017" name="Genome Announc.">
        <title>Draft Genome Sequence of Romboutsia weinsteinii sp. nov. Strain CCRI-19649(T) Isolated from Surface Water.</title>
        <authorList>
            <person name="Maheux A.F."/>
            <person name="Boudreau D.K."/>
            <person name="Berube E."/>
            <person name="Boissinot M."/>
            <person name="Cantin P."/>
            <person name="Raymond F."/>
            <person name="Corbeil J."/>
            <person name="Omar R.F."/>
            <person name="Bergeron M.G."/>
        </authorList>
    </citation>
    <scope>NUCLEOTIDE SEQUENCE [LARGE SCALE GENOMIC DNA]</scope>
    <source>
        <strain evidence="9 10">CCRI-19649</strain>
    </source>
</reference>
<protein>
    <submittedName>
        <fullName evidence="9">Murein biosynthesis integral membrane protein MurJ</fullName>
    </submittedName>
</protein>
<dbReference type="EMBL" id="NOJY02000075">
    <property type="protein sequence ID" value="RDY25413.1"/>
    <property type="molecule type" value="Genomic_DNA"/>
</dbReference>
<keyword evidence="7 8" id="KW-0472">Membrane</keyword>
<dbReference type="Proteomes" id="UP000215694">
    <property type="component" value="Unassembled WGS sequence"/>
</dbReference>
<name>A0A371IY50_9FIRM</name>
<feature type="transmembrane region" description="Helical" evidence="8">
    <location>
        <begin position="57"/>
        <end position="77"/>
    </location>
</feature>
<dbReference type="AlphaFoldDB" id="A0A371IY50"/>
<feature type="transmembrane region" description="Helical" evidence="8">
    <location>
        <begin position="308"/>
        <end position="327"/>
    </location>
</feature>
<dbReference type="GO" id="GO:0015648">
    <property type="term" value="F:lipid-linked peptidoglycan transporter activity"/>
    <property type="evidence" value="ECO:0007669"/>
    <property type="project" value="TreeGrafter"/>
</dbReference>
<dbReference type="OrthoDB" id="9804143at2"/>
<dbReference type="GO" id="GO:0008360">
    <property type="term" value="P:regulation of cell shape"/>
    <property type="evidence" value="ECO:0007669"/>
    <property type="project" value="UniProtKB-KW"/>
</dbReference>
<dbReference type="PANTHER" id="PTHR47019:SF1">
    <property type="entry name" value="LIPID II FLIPPASE MURJ"/>
    <property type="match status" value="1"/>
</dbReference>
<keyword evidence="2" id="KW-1003">Cell membrane</keyword>
<comment type="subcellular location">
    <subcellularLocation>
        <location evidence="1">Cell membrane</location>
        <topology evidence="1">Multi-pass membrane protein</topology>
    </subcellularLocation>
</comment>
<dbReference type="NCBIfam" id="TIGR01695">
    <property type="entry name" value="murJ_mviN"/>
    <property type="match status" value="1"/>
</dbReference>
<evidence type="ECO:0000313" key="10">
    <source>
        <dbReference type="Proteomes" id="UP000215694"/>
    </source>
</evidence>
<feature type="transmembrane region" description="Helical" evidence="8">
    <location>
        <begin position="131"/>
        <end position="157"/>
    </location>
</feature>
<dbReference type="GO" id="GO:0005886">
    <property type="term" value="C:plasma membrane"/>
    <property type="evidence" value="ECO:0007669"/>
    <property type="project" value="UniProtKB-SubCell"/>
</dbReference>
<gene>
    <name evidence="9" type="primary">mviN</name>
    <name evidence="9" type="ORF">CHL78_018380</name>
</gene>
<feature type="transmembrane region" description="Helical" evidence="8">
    <location>
        <begin position="238"/>
        <end position="257"/>
    </location>
</feature>
<keyword evidence="3 8" id="KW-0812">Transmembrane</keyword>
<evidence type="ECO:0000256" key="6">
    <source>
        <dbReference type="ARBA" id="ARBA00022989"/>
    </source>
</evidence>
<organism evidence="9 10">
    <name type="scientific">Romboutsia weinsteinii</name>
    <dbReference type="NCBI Taxonomy" id="2020949"/>
    <lineage>
        <taxon>Bacteria</taxon>
        <taxon>Bacillati</taxon>
        <taxon>Bacillota</taxon>
        <taxon>Clostridia</taxon>
        <taxon>Peptostreptococcales</taxon>
        <taxon>Peptostreptococcaceae</taxon>
        <taxon>Romboutsia</taxon>
    </lineage>
</organism>
<evidence type="ECO:0000256" key="2">
    <source>
        <dbReference type="ARBA" id="ARBA00022475"/>
    </source>
</evidence>
<keyword evidence="5" id="KW-0573">Peptidoglycan synthesis</keyword>
<feature type="non-terminal residue" evidence="9">
    <location>
        <position position="1"/>
    </location>
</feature>
<evidence type="ECO:0000256" key="3">
    <source>
        <dbReference type="ARBA" id="ARBA00022692"/>
    </source>
</evidence>
<evidence type="ECO:0000256" key="1">
    <source>
        <dbReference type="ARBA" id="ARBA00004651"/>
    </source>
</evidence>
<dbReference type="RefSeq" id="WP_116041674.1">
    <property type="nucleotide sequence ID" value="NZ_NOJY02000075.1"/>
</dbReference>
<evidence type="ECO:0000256" key="7">
    <source>
        <dbReference type="ARBA" id="ARBA00023136"/>
    </source>
</evidence>
<keyword evidence="6 8" id="KW-1133">Transmembrane helix</keyword>
<dbReference type="Pfam" id="PF03023">
    <property type="entry name" value="MurJ"/>
    <property type="match status" value="1"/>
</dbReference>
<accession>A0A371IY50</accession>
<feature type="transmembrane region" description="Helical" evidence="8">
    <location>
        <begin position="15"/>
        <end position="36"/>
    </location>
</feature>
<feature type="transmembrane region" description="Helical" evidence="8">
    <location>
        <begin position="269"/>
        <end position="288"/>
    </location>
</feature>
<dbReference type="PRINTS" id="PR01806">
    <property type="entry name" value="VIRFACTRMVIN"/>
</dbReference>